<dbReference type="InterPro" id="IPR013320">
    <property type="entry name" value="ConA-like_dom_sf"/>
</dbReference>
<feature type="domain" description="Laminin EGF-like" evidence="16">
    <location>
        <begin position="600"/>
        <end position="649"/>
    </location>
</feature>
<dbReference type="SUPFAM" id="SSF57196">
    <property type="entry name" value="EGF/Laminin"/>
    <property type="match status" value="16"/>
</dbReference>
<sequence length="2423" mass="268818">MPPRLGDGQRAPTGAGRSARIFAFLAAAAQIFAITCGEVLTPPYFNIAERRRAEASYTCGEGVQEPELYCKLVGAMQDYRDSDKRVISGQICDYCDPTRPDKSHPPSYAVDGAETYWISPPLSRGNEYNQVNFTIYLGQEFHVAYIIIKMGISPRPGLWVLERSADNGLTYKPWQYFAETPSECEHHFGAESLQEISRDDSVICTTMFSKTLPFEHGEILVSLLNDRPSAEDFFNSTVLQEWTRATNVRLRFLRTQTLLGHLMSVERGDATVTRRYFYSIKDISIGGRCRCNGHADVCIPKEDNQYFLKCLCQHNTCGDNCDVCCENKVQKKWRQSKTNELFLCEECNCNKHSETCVYNETIDNLHLSMDIHGKFEGGGECKNCRDNTEGINCEKCVAGFYRPWSKNISEKDACVPCNCTGIEFTGNCEEGSGKCECKHNYDKPDCDACAFGFTDFPECVPCKCDVMGTQGSICDPIQNVCPCKPEFSGDRCDQCDDGYFNFPNCTYCDCNPVGSQQDTCDKMTGECECKDNFAPSKCNVCANGYYKFPECLACSCDHRGTKDSICNKETGTCLCKEGFGGPRCDQCLPGFKDFPNCVPCNCSDVGSSSHSCDLSGKCACYERYSGKQCDQCSPGYYNYPDCLECGCKPEGSYGKSCNEQGDCNCRPEFEGKLCDQCKEGYYNYPLCEQCDCVPAGVTKNFSGCGSQIAKGLLCDCKPRVTGRRCSECKPLYWNLQEYSPEGCIDCDCYTPGVIGGIAECDDKNSGQCYCKRSVVSRECKECADGSYDLQESNIFGCTDCGCDIGGALDSICNKTTGACKCKNRIEGRTCNKPLEQHYFPTLHQLSFEVEDGVTPENHPVRYGFSESEFPGFSWKGYAFFSRFQDSIKLDIEIEHAALYRILVRYVNLLDEPVVGRIILRPISDLETKLDVLFPPSREPNFVTVSGLAGGVPSPFIVSESSGKQWELIMNVDQYLLVDYIVLLPSSYFEGNILVEDVKTPCTRENARLSRGLCLMFAYPMISQFQPSYTEQAYGENPNEPLLEFYQEDFGNLDTMAKLNARQPILRYDLSPPKRERFVIVVNYYSPADTNDTVPVLVELNDYNHIERGKVHLTPCRYAWVCRQVVLDSSGRFGYFNNTSDKSTVTLQLDPDRIDPIQDVAIESIAAIPFDSWSSGYVKPSPTCVMIDGTCQVATYPPSLDLKKSMPDKRLWLDYVLVAPESKFKEVLMSEGPVSNVDRYREECGRDHFHIDPNTTSEFCRNSIFTVTTQFNNGALQCSCNPAGSTSLHCNKFGGQCECKNNVIGRRCDECKTGTYDFPNCKPCDCPNYAYCDIYTGERVRGPDIILSGAGLNLLHYSLQLPQANVPTDLSIKLSNLNFQFFNGLTVSREQFMQVLQDLEAIYIRATYWEKSVTTSISNIKMDTASDNYTGMGLALSVEECFCPPGYTGLSCEECSDGYYRSTTGSFGGFCVPCQCNGHADTCDKVTGVCKNCQHGTIGAHCEKCSEGYYGNAMDGTPDDCLICPCPLPITGNNFATSCEFSPDGQKKSCECKPGYYGDRCEVCAAGFFGSPETIGSTCQPCNCSGNIDIHINGSCDSVTGRCDNCLYNTAGPVCNFCKPWFFGDAVNLKNCQSCACEKCGTSRCDHATGTCECKPNVEGEKCDRCVGNYFGYDSCQGCKPCNCKEASLSSQCDDKDGKCRCKPGVTGTTCDRCAEGFWNYTSEGCTVCSCNEGYSEGVGCDPVTGTCHCLTGVIGEKCDHCPHRWVLVKSEGGCFECDKCTHDLLNRTDEIHAILQPTMDEFEGDFIALELDNWQLRLTIDLGDGPTSIISDKKIGGNHWYQAIIERLMTTYSDSLASIIAASMFCRIGKYPKSQQRGPKILLAEMFSSFPQILIALLPYRTGKSLRLTVNEESQNKSTISYIKEGLVKGQATVLNIDRSSSKLFVGGVSPEFNRPPAVRNEWYKGRISDVVVGDSVVGLWNFEDQENIKPANIRQELEKPVVSTGCRFNGDGWVALEAKPYMKAMERKSQVLLDFKTFAKEGLLFLSHNSSTYLSIEIREGRIIFQTTLMKTIDCLLPVFQQFDLGSGGVYIITPTPFNDGEWHHIEISRLDRRGRLKVDGVDYGEETAPGDNNKLMIPSRFYFGGYPGEHELLQVTNIDFDGCIDQVKFDSAADLNQYSEAFGVKPGCPEKVASVVSFEEGAHGYVLWPNVSQSDNKAMELILRFKTTSTDGLIAYALFDQSSISLRLEEGQLVVYHGSSRLLNTQALNPYNDTEWHVVLVTYDESALKLIVDDSGTYNLSNPPKIRMLHGSLYFGGVPSVIDAEAAIAPKYSGCVSDATLNGVIINFGNLTEIPNAIIGKCVLHPKTLVKPPLRPKCTETPSKTSKIERDDSKECALPLYPAIDANAIESGERLGKMRFI</sequence>
<dbReference type="FunFam" id="2.10.25.10:FF:000069">
    <property type="entry name" value="Laminin subunit alpha 1"/>
    <property type="match status" value="1"/>
</dbReference>
<feature type="domain" description="Laminin EGF-like" evidence="16">
    <location>
        <begin position="1634"/>
        <end position="1680"/>
    </location>
</feature>
<feature type="domain" description="Laminin EGF-like" evidence="16">
    <location>
        <begin position="1523"/>
        <end position="1580"/>
    </location>
</feature>
<feature type="domain" description="Laminin G" evidence="15">
    <location>
        <begin position="2004"/>
        <end position="2190"/>
    </location>
</feature>
<keyword evidence="5" id="KW-0677">Repeat</keyword>
<dbReference type="GO" id="GO:0006950">
    <property type="term" value="P:response to stress"/>
    <property type="evidence" value="ECO:0007669"/>
    <property type="project" value="UniProtKB-ARBA"/>
</dbReference>
<dbReference type="GO" id="GO:0030054">
    <property type="term" value="C:cell junction"/>
    <property type="evidence" value="ECO:0007669"/>
    <property type="project" value="UniProtKB-ARBA"/>
</dbReference>
<feature type="disulfide bond" evidence="13">
    <location>
        <begin position="556"/>
        <end position="573"/>
    </location>
</feature>
<dbReference type="InterPro" id="IPR001791">
    <property type="entry name" value="Laminin_G"/>
</dbReference>
<proteinExistence type="predicted"/>
<dbReference type="GO" id="GO:0005604">
    <property type="term" value="C:basement membrane"/>
    <property type="evidence" value="ECO:0007669"/>
    <property type="project" value="UniProtKB-SubCell"/>
</dbReference>
<evidence type="ECO:0000256" key="12">
    <source>
        <dbReference type="PROSITE-ProRule" id="PRU00122"/>
    </source>
</evidence>
<evidence type="ECO:0000259" key="15">
    <source>
        <dbReference type="PROSITE" id="PS50025"/>
    </source>
</evidence>
<feature type="disulfide bond" evidence="13">
    <location>
        <begin position="1605"/>
        <end position="1614"/>
    </location>
</feature>
<dbReference type="InterPro" id="IPR008211">
    <property type="entry name" value="Laminin_N"/>
</dbReference>
<evidence type="ECO:0000256" key="5">
    <source>
        <dbReference type="ARBA" id="ARBA00022737"/>
    </source>
</evidence>
<dbReference type="Gene3D" id="2.60.120.200">
    <property type="match status" value="3"/>
</dbReference>
<dbReference type="FunFam" id="2.60.120.260:FF:000092">
    <property type="entry name" value="Laminin subunit alpha-3"/>
    <property type="match status" value="1"/>
</dbReference>
<dbReference type="Pfam" id="PF00055">
    <property type="entry name" value="Laminin_N"/>
    <property type="match status" value="1"/>
</dbReference>
<feature type="disulfide bond" evidence="13">
    <location>
        <begin position="1701"/>
        <end position="1710"/>
    </location>
</feature>
<evidence type="ECO:0000256" key="11">
    <source>
        <dbReference type="ARBA" id="ARBA00023292"/>
    </source>
</evidence>
<dbReference type="Proteomes" id="UP000479000">
    <property type="component" value="Unassembled WGS sequence"/>
</dbReference>
<dbReference type="GO" id="GO:0007411">
    <property type="term" value="P:axon guidance"/>
    <property type="evidence" value="ECO:0007669"/>
    <property type="project" value="TreeGrafter"/>
</dbReference>
<evidence type="ECO:0000259" key="17">
    <source>
        <dbReference type="PROSITE" id="PS51115"/>
    </source>
</evidence>
<feature type="disulfide bond" evidence="13">
    <location>
        <begin position="510"/>
        <end position="527"/>
    </location>
</feature>
<dbReference type="Pfam" id="PF00053">
    <property type="entry name" value="EGF_laminin"/>
    <property type="match status" value="16"/>
</dbReference>
<keyword evidence="14" id="KW-1133">Transmembrane helix</keyword>
<dbReference type="SMART" id="SM00180">
    <property type="entry name" value="EGF_Lam"/>
    <property type="match status" value="19"/>
</dbReference>
<feature type="domain" description="Laminin EGF-like" evidence="16">
    <location>
        <begin position="1277"/>
        <end position="1322"/>
    </location>
</feature>
<dbReference type="GO" id="GO:0016477">
    <property type="term" value="P:cell migration"/>
    <property type="evidence" value="ECO:0007669"/>
    <property type="project" value="UniProtKB-ARBA"/>
</dbReference>
<dbReference type="FunFam" id="2.10.25.10:FF:000082">
    <property type="entry name" value="Laminin subunit alpha 1"/>
    <property type="match status" value="1"/>
</dbReference>
<organism evidence="19 20">
    <name type="scientific">Nesidiocoris tenuis</name>
    <dbReference type="NCBI Taxonomy" id="355587"/>
    <lineage>
        <taxon>Eukaryota</taxon>
        <taxon>Metazoa</taxon>
        <taxon>Ecdysozoa</taxon>
        <taxon>Arthropoda</taxon>
        <taxon>Hexapoda</taxon>
        <taxon>Insecta</taxon>
        <taxon>Pterygota</taxon>
        <taxon>Neoptera</taxon>
        <taxon>Paraneoptera</taxon>
        <taxon>Hemiptera</taxon>
        <taxon>Heteroptera</taxon>
        <taxon>Panheteroptera</taxon>
        <taxon>Cimicomorpha</taxon>
        <taxon>Miridae</taxon>
        <taxon>Dicyphina</taxon>
        <taxon>Nesidiocoris</taxon>
    </lineage>
</organism>
<keyword evidence="3" id="KW-0272">Extracellular matrix</keyword>
<feature type="transmembrane region" description="Helical" evidence="14">
    <location>
        <begin position="21"/>
        <end position="45"/>
    </location>
</feature>
<feature type="domain" description="Laminin EGF-like" evidence="16">
    <location>
        <begin position="462"/>
        <end position="507"/>
    </location>
</feature>
<dbReference type="CDD" id="cd00110">
    <property type="entry name" value="LamG"/>
    <property type="match status" value="2"/>
</dbReference>
<feature type="disulfide bond" evidence="13">
    <location>
        <begin position="1653"/>
        <end position="1662"/>
    </location>
</feature>
<feature type="disulfide bond" evidence="13">
    <location>
        <begin position="1277"/>
        <end position="1289"/>
    </location>
</feature>
<keyword evidence="14" id="KW-0812">Transmembrane</keyword>
<evidence type="ECO:0008006" key="21">
    <source>
        <dbReference type="Google" id="ProtNLM"/>
    </source>
</evidence>
<dbReference type="OrthoDB" id="10011303at2759"/>
<dbReference type="InterPro" id="IPR056863">
    <property type="entry name" value="LMN_ATRN_NET-like_EGF"/>
</dbReference>
<feature type="disulfide bond" evidence="13">
    <location>
        <begin position="1279"/>
        <end position="1296"/>
    </location>
</feature>
<feature type="domain" description="Laminin EGF-like" evidence="16">
    <location>
        <begin position="1581"/>
        <end position="1633"/>
    </location>
</feature>
<feature type="disulfide bond" evidence="13">
    <location>
        <begin position="554"/>
        <end position="566"/>
    </location>
</feature>
<dbReference type="SMART" id="SM00136">
    <property type="entry name" value="LamNT"/>
    <property type="match status" value="1"/>
</dbReference>
<dbReference type="SUPFAM" id="SSF49899">
    <property type="entry name" value="Concanavalin A-like lectins/glucanases"/>
    <property type="match status" value="3"/>
</dbReference>
<evidence type="ECO:0000256" key="3">
    <source>
        <dbReference type="ARBA" id="ARBA00022530"/>
    </source>
</evidence>
<dbReference type="FunFam" id="2.10.25.10:FF:000074">
    <property type="entry name" value="Laminin subunit alpha"/>
    <property type="match status" value="1"/>
</dbReference>
<dbReference type="PROSITE" id="PS51117">
    <property type="entry name" value="LAMININ_NTER"/>
    <property type="match status" value="1"/>
</dbReference>
<keyword evidence="8" id="KW-0175">Coiled coil</keyword>
<dbReference type="FunFam" id="2.10.25.10:FF:000034">
    <property type="entry name" value="Laminin subunit alpha 3"/>
    <property type="match status" value="2"/>
</dbReference>
<dbReference type="FunFam" id="2.10.25.10:FF:000051">
    <property type="entry name" value="Laminin subunit alpha 4"/>
    <property type="match status" value="1"/>
</dbReference>
<keyword evidence="9 13" id="KW-1015">Disulfide bond</keyword>
<dbReference type="Pfam" id="PF00052">
    <property type="entry name" value="Laminin_B"/>
    <property type="match status" value="1"/>
</dbReference>
<evidence type="ECO:0000256" key="13">
    <source>
        <dbReference type="PROSITE-ProRule" id="PRU00460"/>
    </source>
</evidence>
<dbReference type="SMART" id="SM00282">
    <property type="entry name" value="LamG"/>
    <property type="match status" value="3"/>
</dbReference>
<feature type="disulfide bond" evidence="13">
    <location>
        <begin position="600"/>
        <end position="612"/>
    </location>
</feature>
<dbReference type="GO" id="GO:0009887">
    <property type="term" value="P:animal organ morphogenesis"/>
    <property type="evidence" value="ECO:0007669"/>
    <property type="project" value="TreeGrafter"/>
</dbReference>
<evidence type="ECO:0000256" key="10">
    <source>
        <dbReference type="ARBA" id="ARBA00023180"/>
    </source>
</evidence>
<feature type="disulfide bond" evidence="13">
    <location>
        <begin position="1617"/>
        <end position="1631"/>
    </location>
</feature>
<keyword evidence="6" id="KW-0084">Basement membrane</keyword>
<dbReference type="FunFam" id="2.10.25.10:FF:000011">
    <property type="entry name" value="Cadherin EGF LAG seven-pass G-type receptor"/>
    <property type="match status" value="1"/>
</dbReference>
<feature type="disulfide bond" evidence="13">
    <location>
        <begin position="1298"/>
        <end position="1307"/>
    </location>
</feature>
<dbReference type="SMART" id="SM00181">
    <property type="entry name" value="EGF"/>
    <property type="match status" value="8"/>
</dbReference>
<dbReference type="PANTHER" id="PTHR10574">
    <property type="entry name" value="NETRIN/LAMININ-RELATED"/>
    <property type="match status" value="1"/>
</dbReference>
<dbReference type="InterPro" id="IPR000742">
    <property type="entry name" value="EGF"/>
</dbReference>
<dbReference type="InterPro" id="IPR000034">
    <property type="entry name" value="Laminin_IV"/>
</dbReference>
<feature type="disulfide bond" evidence="13">
    <location>
        <begin position="1492"/>
        <end position="1501"/>
    </location>
</feature>
<keyword evidence="14" id="KW-0472">Membrane</keyword>
<evidence type="ECO:0000256" key="8">
    <source>
        <dbReference type="ARBA" id="ARBA00023054"/>
    </source>
</evidence>
<feature type="disulfide bond" evidence="13">
    <location>
        <begin position="462"/>
        <end position="474"/>
    </location>
</feature>
<dbReference type="InterPro" id="IPR050440">
    <property type="entry name" value="Laminin/Netrin_ECM"/>
</dbReference>
<dbReference type="FunFam" id="2.10.25.10:FF:000083">
    <property type="entry name" value="Laminin subunit alpha"/>
    <property type="match status" value="1"/>
</dbReference>
<dbReference type="GO" id="GO:0009888">
    <property type="term" value="P:tissue development"/>
    <property type="evidence" value="ECO:0007669"/>
    <property type="project" value="TreeGrafter"/>
</dbReference>
<keyword evidence="7" id="KW-0130">Cell adhesion</keyword>
<comment type="subcellular location">
    <subcellularLocation>
        <location evidence="1">Secreted</location>
        <location evidence="1">Extracellular space</location>
        <location evidence="1">Extracellular matrix</location>
        <location evidence="1">Basement membrane</location>
    </subcellularLocation>
</comment>
<accession>A0A6H5GBC4</accession>
<dbReference type="Gene3D" id="2.60.120.260">
    <property type="entry name" value="Galactose-binding domain-like"/>
    <property type="match status" value="1"/>
</dbReference>
<keyword evidence="2" id="KW-0964">Secreted</keyword>
<dbReference type="InterPro" id="IPR002049">
    <property type="entry name" value="LE_dom"/>
</dbReference>
<dbReference type="FunFam" id="2.10.25.10:FF:000209">
    <property type="entry name" value="Laminin subunit alpha 5"/>
    <property type="match status" value="1"/>
</dbReference>
<dbReference type="FunFam" id="2.10.25.10:FF:000090">
    <property type="entry name" value="laminin subunit alpha"/>
    <property type="match status" value="1"/>
</dbReference>
<dbReference type="Gene3D" id="2.10.25.10">
    <property type="entry name" value="Laminin"/>
    <property type="match status" value="18"/>
</dbReference>
<protein>
    <recommendedName>
        <fullName evidence="21">Laminin subunit alpha</fullName>
    </recommendedName>
</protein>
<feature type="domain" description="Laminin EGF-like" evidence="16">
    <location>
        <begin position="554"/>
        <end position="599"/>
    </location>
</feature>
<evidence type="ECO:0000259" key="16">
    <source>
        <dbReference type="PROSITE" id="PS50027"/>
    </source>
</evidence>
<evidence type="ECO:0000256" key="4">
    <source>
        <dbReference type="ARBA" id="ARBA00022729"/>
    </source>
</evidence>
<evidence type="ECO:0000256" key="14">
    <source>
        <dbReference type="SAM" id="Phobius"/>
    </source>
</evidence>
<feature type="disulfide bond" evidence="13">
    <location>
        <begin position="464"/>
        <end position="481"/>
    </location>
</feature>
<evidence type="ECO:0000256" key="1">
    <source>
        <dbReference type="ARBA" id="ARBA00004302"/>
    </source>
</evidence>
<dbReference type="PROSITE" id="PS51115">
    <property type="entry name" value="LAMININ_IVA"/>
    <property type="match status" value="1"/>
</dbReference>
<dbReference type="PROSITE" id="PS50025">
    <property type="entry name" value="LAM_G_DOMAIN"/>
    <property type="match status" value="2"/>
</dbReference>
<evidence type="ECO:0000256" key="7">
    <source>
        <dbReference type="ARBA" id="ARBA00022889"/>
    </source>
</evidence>
<feature type="domain" description="Laminin N-terminal" evidence="18">
    <location>
        <begin position="36"/>
        <end position="288"/>
    </location>
</feature>
<evidence type="ECO:0000256" key="9">
    <source>
        <dbReference type="ARBA" id="ARBA00023157"/>
    </source>
</evidence>
<dbReference type="EMBL" id="CADCXU010009086">
    <property type="protein sequence ID" value="CAB0000022.1"/>
    <property type="molecule type" value="Genomic_DNA"/>
</dbReference>
<comment type="caution">
    <text evidence="13">Lacks conserved residue(s) required for the propagation of feature annotation.</text>
</comment>
<keyword evidence="11 13" id="KW-0424">Laminin EGF-like domain</keyword>
<dbReference type="PANTHER" id="PTHR10574:SF406">
    <property type="entry name" value="LAMININ SUBUNIT ALPHA 5"/>
    <property type="match status" value="1"/>
</dbReference>
<dbReference type="GO" id="GO:0005201">
    <property type="term" value="F:extracellular matrix structural constituent"/>
    <property type="evidence" value="ECO:0007669"/>
    <property type="project" value="TreeGrafter"/>
</dbReference>
<feature type="domain" description="Laminin IV type A" evidence="17">
    <location>
        <begin position="1209"/>
        <end position="1439"/>
    </location>
</feature>
<dbReference type="CDD" id="cd00055">
    <property type="entry name" value="EGF_Lam"/>
    <property type="match status" value="17"/>
</dbReference>
<name>A0A6H5GBC4_9HEMI</name>
<dbReference type="PRINTS" id="PR00011">
    <property type="entry name" value="EGFLAMININ"/>
</dbReference>
<feature type="disulfide bond" evidence="13">
    <location>
        <begin position="575"/>
        <end position="584"/>
    </location>
</feature>
<dbReference type="PROSITE" id="PS01248">
    <property type="entry name" value="EGF_LAM_1"/>
    <property type="match status" value="4"/>
</dbReference>
<evidence type="ECO:0000256" key="2">
    <source>
        <dbReference type="ARBA" id="ARBA00022525"/>
    </source>
</evidence>
<feature type="domain" description="Laminin G" evidence="15">
    <location>
        <begin position="2197"/>
        <end position="2364"/>
    </location>
</feature>
<evidence type="ECO:0000259" key="18">
    <source>
        <dbReference type="PROSITE" id="PS51117"/>
    </source>
</evidence>
<dbReference type="FunFam" id="2.10.25.10:FF:000106">
    <property type="entry name" value="Heparan sulfate proteoglycan 2"/>
    <property type="match status" value="1"/>
</dbReference>
<dbReference type="PROSITE" id="PS50027">
    <property type="entry name" value="EGF_LAM_2"/>
    <property type="match status" value="10"/>
</dbReference>
<evidence type="ECO:0000256" key="6">
    <source>
        <dbReference type="ARBA" id="ARBA00022869"/>
    </source>
</evidence>
<reference evidence="19 20" key="1">
    <citation type="submission" date="2020-02" db="EMBL/GenBank/DDBJ databases">
        <authorList>
            <person name="Ferguson B K."/>
        </authorList>
    </citation>
    <scope>NUCLEOTIDE SEQUENCE [LARGE SCALE GENOMIC DNA]</scope>
</reference>
<feature type="disulfide bond" evidence="13">
    <location>
        <begin position="620"/>
        <end position="629"/>
    </location>
</feature>
<dbReference type="Pfam" id="PF24973">
    <property type="entry name" value="EGF_LMN_ATRN"/>
    <property type="match status" value="1"/>
</dbReference>
<keyword evidence="4" id="KW-0732">Signal</keyword>
<keyword evidence="10" id="KW-0325">Glycoprotein</keyword>
<dbReference type="GO" id="GO:0071711">
    <property type="term" value="P:basement membrane organization"/>
    <property type="evidence" value="ECO:0007669"/>
    <property type="project" value="UniProtKB-ARBA"/>
</dbReference>
<dbReference type="FunFam" id="2.10.25.10:FF:000388">
    <property type="entry name" value="Laminin subunit alpha"/>
    <property type="match status" value="1"/>
</dbReference>
<feature type="domain" description="Laminin EGF-like" evidence="16">
    <location>
        <begin position="1681"/>
        <end position="1727"/>
    </location>
</feature>
<dbReference type="Pfam" id="PF02210">
    <property type="entry name" value="Laminin_G_2"/>
    <property type="match status" value="3"/>
</dbReference>
<evidence type="ECO:0000313" key="19">
    <source>
        <dbReference type="EMBL" id="CAB0000022.1"/>
    </source>
</evidence>
<feature type="disulfide bond" evidence="13">
    <location>
        <begin position="1551"/>
        <end position="1560"/>
    </location>
</feature>
<dbReference type="PROSITE" id="PS00022">
    <property type="entry name" value="EGF_1"/>
    <property type="match status" value="1"/>
</dbReference>
<feature type="disulfide bond" evidence="13">
    <location>
        <begin position="529"/>
        <end position="538"/>
    </location>
</feature>
<dbReference type="SMART" id="SM00281">
    <property type="entry name" value="LamB"/>
    <property type="match status" value="1"/>
</dbReference>
<feature type="disulfide bond" evidence="13">
    <location>
        <begin position="508"/>
        <end position="520"/>
    </location>
</feature>
<evidence type="ECO:0000313" key="20">
    <source>
        <dbReference type="Proteomes" id="UP000479000"/>
    </source>
</evidence>
<feature type="disulfide bond" evidence="13">
    <location>
        <begin position="483"/>
        <end position="492"/>
    </location>
</feature>
<keyword evidence="20" id="KW-1185">Reference proteome</keyword>
<feature type="domain" description="Laminin EGF-like" evidence="16">
    <location>
        <begin position="1473"/>
        <end position="1522"/>
    </location>
</feature>
<feature type="disulfide bond" evidence="12">
    <location>
        <begin position="2337"/>
        <end position="2364"/>
    </location>
</feature>
<dbReference type="GO" id="GO:0007155">
    <property type="term" value="P:cell adhesion"/>
    <property type="evidence" value="ECO:0007669"/>
    <property type="project" value="UniProtKB-KW"/>
</dbReference>
<gene>
    <name evidence="19" type="ORF">NTEN_LOCUS6205</name>
</gene>
<feature type="domain" description="Laminin EGF-like" evidence="16">
    <location>
        <begin position="508"/>
        <end position="553"/>
    </location>
</feature>